<feature type="binding site" evidence="8">
    <location>
        <position position="499"/>
    </location>
    <ligand>
        <name>Mg(2+)</name>
        <dbReference type="ChEBI" id="CHEBI:18420"/>
        <label>2</label>
    </ligand>
</feature>
<evidence type="ECO:0000256" key="1">
    <source>
        <dbReference type="ARBA" id="ARBA00022490"/>
    </source>
</evidence>
<evidence type="ECO:0000313" key="12">
    <source>
        <dbReference type="EMBL" id="KKQ37784.1"/>
    </source>
</evidence>
<dbReference type="InterPro" id="IPR036921">
    <property type="entry name" value="PurM-like_N_sf"/>
</dbReference>
<dbReference type="HAMAP" id="MF_00420">
    <property type="entry name" value="PurL_2"/>
    <property type="match status" value="1"/>
</dbReference>
<keyword evidence="5 8" id="KW-0658">Purine biosynthesis</keyword>
<feature type="binding site" evidence="8">
    <location>
        <position position="768"/>
    </location>
    <ligand>
        <name>ATP</name>
        <dbReference type="ChEBI" id="CHEBI:30616"/>
    </ligand>
</feature>
<dbReference type="EC" id="6.3.5.3" evidence="8"/>
<name>A0A0G0JM24_9BACT</name>
<dbReference type="GO" id="GO:0005737">
    <property type="term" value="C:cytoplasm"/>
    <property type="evidence" value="ECO:0007669"/>
    <property type="project" value="UniProtKB-SubCell"/>
</dbReference>
<dbReference type="Pfam" id="PF18072">
    <property type="entry name" value="FGAR-AT_linker"/>
    <property type="match status" value="1"/>
</dbReference>
<dbReference type="CDD" id="cd02203">
    <property type="entry name" value="PurL_repeat1"/>
    <property type="match status" value="1"/>
</dbReference>
<dbReference type="Pfam" id="PF00586">
    <property type="entry name" value="AIRS"/>
    <property type="match status" value="2"/>
</dbReference>
<evidence type="ECO:0000259" key="10">
    <source>
        <dbReference type="Pfam" id="PF02769"/>
    </source>
</evidence>
<dbReference type="Pfam" id="PF02769">
    <property type="entry name" value="AIRS_C"/>
    <property type="match status" value="2"/>
</dbReference>
<keyword evidence="2 8" id="KW-0436">Ligase</keyword>
<dbReference type="SUPFAM" id="SSF56042">
    <property type="entry name" value="PurM C-terminal domain-like"/>
    <property type="match status" value="2"/>
</dbReference>
<feature type="domain" description="PurM-like N-terminal" evidence="9">
    <location>
        <begin position="697"/>
        <end position="770"/>
    </location>
</feature>
<feature type="binding site" evidence="8">
    <location>
        <position position="731"/>
    </location>
    <ligand>
        <name>ATP</name>
        <dbReference type="ChEBI" id="CHEBI:30616"/>
    </ligand>
</feature>
<accession>A0A0G0JM24</accession>
<evidence type="ECO:0000256" key="6">
    <source>
        <dbReference type="ARBA" id="ARBA00022840"/>
    </source>
</evidence>
<feature type="binding site" evidence="8">
    <location>
        <position position="771"/>
    </location>
    <ligand>
        <name>substrate</name>
    </ligand>
</feature>
<organism evidence="12 13">
    <name type="scientific">Candidatus Roizmanbacteria bacterium GW2011_GWA2_37_7</name>
    <dbReference type="NCBI Taxonomy" id="1618481"/>
    <lineage>
        <taxon>Bacteria</taxon>
        <taxon>Candidatus Roizmaniibacteriota</taxon>
    </lineage>
</organism>
<dbReference type="UniPathway" id="UPA00074">
    <property type="reaction ID" value="UER00128"/>
</dbReference>
<comment type="caution">
    <text evidence="8">Lacks conserved residue(s) required for the propagation of feature annotation.</text>
</comment>
<evidence type="ECO:0000256" key="7">
    <source>
        <dbReference type="ARBA" id="ARBA00022842"/>
    </source>
</evidence>
<evidence type="ECO:0000256" key="8">
    <source>
        <dbReference type="HAMAP-Rule" id="MF_00420"/>
    </source>
</evidence>
<evidence type="ECO:0000256" key="4">
    <source>
        <dbReference type="ARBA" id="ARBA00022741"/>
    </source>
</evidence>
<comment type="similarity">
    <text evidence="8">Belongs to the FGAMS family.</text>
</comment>
<evidence type="ECO:0000259" key="11">
    <source>
        <dbReference type="Pfam" id="PF18072"/>
    </source>
</evidence>
<dbReference type="InterPro" id="IPR036676">
    <property type="entry name" value="PurM-like_C_sf"/>
</dbReference>
<feature type="binding site" evidence="8">
    <location>
        <position position="330"/>
    </location>
    <ligand>
        <name>Mg(2+)</name>
        <dbReference type="ChEBI" id="CHEBI:18420"/>
        <label>2</label>
    </ligand>
</feature>
<gene>
    <name evidence="8" type="primary">purL</name>
    <name evidence="12" type="ORF">US54_C0025G0002</name>
</gene>
<dbReference type="Gene3D" id="3.30.1280.10">
    <property type="entry name" value="Phosphoribosylformylglycinamidine synthase subunit PurS"/>
    <property type="match status" value="1"/>
</dbReference>
<proteinExistence type="inferred from homology"/>
<comment type="function">
    <text evidence="8">Part of the phosphoribosylformylglycinamidine synthase complex involved in the purines biosynthetic pathway. Catalyzes the ATP-dependent conversion of formylglycinamide ribonucleotide (FGAR) and glutamine to yield formylglycinamidine ribonucleotide (FGAM) and glutamate. The FGAM synthase complex is composed of three subunits. PurQ produces an ammonia molecule by converting glutamine to glutamate. PurL transfers the ammonia molecule to FGAR to form FGAM in an ATP-dependent manner. PurS interacts with PurQ and PurL and is thought to assist in the transfer of the ammonia molecule from PurQ to PurL.</text>
</comment>
<feature type="binding site" evidence="8">
    <location>
        <begin position="542"/>
        <end position="544"/>
    </location>
    <ligand>
        <name>substrate</name>
    </ligand>
</feature>
<evidence type="ECO:0000256" key="5">
    <source>
        <dbReference type="ARBA" id="ARBA00022755"/>
    </source>
</evidence>
<feature type="active site" description="Proton acceptor" evidence="8">
    <location>
        <position position="308"/>
    </location>
</feature>
<feature type="binding site" evidence="8">
    <location>
        <position position="329"/>
    </location>
    <ligand>
        <name>substrate</name>
    </ligand>
</feature>
<feature type="domain" description="PurM-like N-terminal" evidence="9">
    <location>
        <begin position="288"/>
        <end position="418"/>
    </location>
</feature>
<dbReference type="EMBL" id="LBTJ01000025">
    <property type="protein sequence ID" value="KKQ37784.1"/>
    <property type="molecule type" value="Genomic_DNA"/>
</dbReference>
<evidence type="ECO:0000313" key="13">
    <source>
        <dbReference type="Proteomes" id="UP000034471"/>
    </source>
</evidence>
<comment type="caution">
    <text evidence="12">The sequence shown here is derived from an EMBL/GenBank/DDBJ whole genome shotgun (WGS) entry which is preliminary data.</text>
</comment>
<dbReference type="PATRIC" id="fig|1618481.3.peg.572"/>
<dbReference type="GO" id="GO:0000287">
    <property type="term" value="F:magnesium ion binding"/>
    <property type="evidence" value="ECO:0007669"/>
    <property type="project" value="UniProtKB-UniRule"/>
</dbReference>
<evidence type="ECO:0000259" key="9">
    <source>
        <dbReference type="Pfam" id="PF00586"/>
    </source>
</evidence>
<evidence type="ECO:0000256" key="2">
    <source>
        <dbReference type="ARBA" id="ARBA00022598"/>
    </source>
</evidence>
<protein>
    <recommendedName>
        <fullName evidence="8">Phosphoribosylformylglycinamidine synthase subunit PurL</fullName>
        <shortName evidence="8">FGAM synthase</shortName>
        <ecNumber evidence="8">6.3.5.3</ecNumber>
    </recommendedName>
    <alternativeName>
        <fullName evidence="8">Formylglycinamide ribonucleotide amidotransferase subunit II</fullName>
        <shortName evidence="8">FGAR amidotransferase II</shortName>
        <shortName evidence="8">FGAR-AT II</shortName>
    </alternativeName>
    <alternativeName>
        <fullName evidence="8">Glutamine amidotransferase PurL</fullName>
    </alternativeName>
    <alternativeName>
        <fullName evidence="8">Phosphoribosylformylglycinamidine synthase subunit II</fullName>
    </alternativeName>
</protein>
<feature type="domain" description="PurM-like C-terminal" evidence="10">
    <location>
        <begin position="816"/>
        <end position="952"/>
    </location>
</feature>
<dbReference type="Proteomes" id="UP000034471">
    <property type="component" value="Unassembled WGS sequence"/>
</dbReference>
<feature type="domain" description="PurM-like C-terminal" evidence="10">
    <location>
        <begin position="433"/>
        <end position="586"/>
    </location>
</feature>
<dbReference type="GO" id="GO:0004642">
    <property type="term" value="F:phosphoribosylformylglycinamidine synthase activity"/>
    <property type="evidence" value="ECO:0007669"/>
    <property type="project" value="UniProtKB-UniRule"/>
</dbReference>
<comment type="subunit">
    <text evidence="8">Monomer. Part of the FGAM synthase complex composed of 1 PurL, 1 PurQ and 2 PurS subunits.</text>
</comment>
<dbReference type="GO" id="GO:0005524">
    <property type="term" value="F:ATP binding"/>
    <property type="evidence" value="ECO:0007669"/>
    <property type="project" value="UniProtKB-UniRule"/>
</dbReference>
<feature type="active site" evidence="8">
    <location>
        <position position="236"/>
    </location>
</feature>
<dbReference type="InterPro" id="IPR036604">
    <property type="entry name" value="PurS-like_sf"/>
</dbReference>
<feature type="binding site" evidence="8">
    <location>
        <position position="304"/>
    </location>
    <ligand>
        <name>ATP</name>
        <dbReference type="ChEBI" id="CHEBI:30616"/>
    </ligand>
</feature>
<dbReference type="Gene3D" id="3.90.650.10">
    <property type="entry name" value="PurM-like C-terminal domain"/>
    <property type="match status" value="2"/>
</dbReference>
<keyword evidence="7 8" id="KW-0460">Magnesium</keyword>
<keyword evidence="4 8" id="KW-0547">Nucleotide-binding</keyword>
<dbReference type="CDD" id="cd02204">
    <property type="entry name" value="PurL_repeat2"/>
    <property type="match status" value="1"/>
</dbReference>
<sequence length="983" mass="108798">MVNRIEIISKIPDTRAVVREKKLGKPVTIVDVYSIDKKFTAQQLRNITSMLTNSVVQEVSINTGLAPIKFSWAIEIGFLPGVTDNVANTASESIEDLLKITFKNEEQVYTSQITFINADLTHEDVIKIANSLYNPIIQRASIKSYQQYKKDKGMGNAIPKVKLDQSRKIDKVDLHVSEEELIDIGKKGIKNNDGTRRGPLALDLAYMKTIKSYFHKLGRNPTDIELESIAQTWSEHCKHTIFHDPIDDIKKGLFKTYIQNATEKIRKTKSTKGRSSSGVDFCVSVFEDNSGAIEFDDDYLITDKAETHNSPSALDPYCGAITGIVGVNRDTLGFGLGAKPIINRYGFCFADTKDTTSLYKGKNFSQKMLEPKRIMMGVIDGVNSGGNCSGIPSPQGFFVFDKRYKGKPLVFVGTVGLIPKKIHGKKSYVKKAKPGDYIVMVGGRVGQDGIHGATFSSEAMDSGSPATAVQIGDPITQKKLSDAIVKEARELGLYNSITDNGAGGLSCSVAEMAKESGGCLVNLEKVPLKYPGLAPWQIWISESQERMTLAVPKNKWKTFYKLMKQRGVEATVIGVFTKSEKCIVTYHDKTIMNVSMKFLHYGLPQRPMKTNYVQPKYKESIIHKPKNIKKLLLHLLKHLNITGFEFVSMQYDHEVQAGSVQKPLQGRGRVNADATVTRPLLTSPKGVIISQGINPFYGDIDTYHMAACSIDTAVRNAVAAGANIDYLALMDNFCWCQSNDPHRLGQLKRAVKACYDYSIVYGTPFISGKDSMFNDFKGFDEKGKPVSISIPPTLLISSLAIIDDCSKTVSMDLKFAGDLIYILGETHEEMGASEYFNLYNYTSKRVPKVEAQKNKKLYKALYQCIQRDLIASSISVSRGGLGVALAKTAIAGMLGMDVSLKNLPGTVKRDDFALFSESQGRIIVSINPQNKKQFEKIMGNIPCAFLGIVVDTTLSIRGLTNTMIFQAKVTDLLKSYKSTFKNY</sequence>
<dbReference type="InterPro" id="IPR016188">
    <property type="entry name" value="PurM-like_N"/>
</dbReference>
<evidence type="ECO:0000256" key="3">
    <source>
        <dbReference type="ARBA" id="ARBA00022723"/>
    </source>
</evidence>
<dbReference type="SUPFAM" id="SSF55326">
    <property type="entry name" value="PurM N-terminal domain-like"/>
    <property type="match status" value="2"/>
</dbReference>
<keyword evidence="6 8" id="KW-0067">ATP-binding</keyword>
<dbReference type="STRING" id="1618481.US54_C0025G0002"/>
<comment type="catalytic activity">
    <reaction evidence="8">
        <text>N(2)-formyl-N(1)-(5-phospho-beta-D-ribosyl)glycinamide + L-glutamine + ATP + H2O = 2-formamido-N(1)-(5-O-phospho-beta-D-ribosyl)acetamidine + L-glutamate + ADP + phosphate + H(+)</text>
        <dbReference type="Rhea" id="RHEA:17129"/>
        <dbReference type="ChEBI" id="CHEBI:15377"/>
        <dbReference type="ChEBI" id="CHEBI:15378"/>
        <dbReference type="ChEBI" id="CHEBI:29985"/>
        <dbReference type="ChEBI" id="CHEBI:30616"/>
        <dbReference type="ChEBI" id="CHEBI:43474"/>
        <dbReference type="ChEBI" id="CHEBI:58359"/>
        <dbReference type="ChEBI" id="CHEBI:147286"/>
        <dbReference type="ChEBI" id="CHEBI:147287"/>
        <dbReference type="ChEBI" id="CHEBI:456216"/>
        <dbReference type="EC" id="6.3.5.3"/>
    </reaction>
</comment>
<dbReference type="InterPro" id="IPR010074">
    <property type="entry name" value="PRibForGlyAmidine_synth_PurL"/>
</dbReference>
<dbReference type="PANTHER" id="PTHR43555:SF1">
    <property type="entry name" value="PHOSPHORIBOSYLFORMYLGLYCINAMIDINE SYNTHASE SUBUNIT PURL"/>
    <property type="match status" value="1"/>
</dbReference>
<feature type="domain" description="Phosphoribosylformylglycinamidine synthase linker" evidence="11">
    <location>
        <begin position="199"/>
        <end position="239"/>
    </location>
</feature>
<dbReference type="InterPro" id="IPR010918">
    <property type="entry name" value="PurM-like_C_dom"/>
</dbReference>
<comment type="subcellular location">
    <subcellularLocation>
        <location evidence="8">Cytoplasm</location>
    </subcellularLocation>
</comment>
<comment type="pathway">
    <text evidence="8">Purine metabolism; IMP biosynthesis via de novo pathway; 5-amino-1-(5-phospho-D-ribosyl)imidazole from N(2)-formyl-N(1)-(5-phospho-D-ribosyl)glycinamide: step 1/2.</text>
</comment>
<dbReference type="Gene3D" id="3.30.1330.10">
    <property type="entry name" value="PurM-like, N-terminal domain"/>
    <property type="match status" value="2"/>
</dbReference>
<dbReference type="AlphaFoldDB" id="A0A0G0JM24"/>
<feature type="binding site" evidence="8">
    <location>
        <position position="306"/>
    </location>
    <ligand>
        <name>Mg(2+)</name>
        <dbReference type="ChEBI" id="CHEBI:18420"/>
        <label>1</label>
    </ligand>
</feature>
<keyword evidence="3 8" id="KW-0479">Metal-binding</keyword>
<dbReference type="InterPro" id="IPR041609">
    <property type="entry name" value="PurL_linker"/>
</dbReference>
<keyword evidence="1 8" id="KW-0963">Cytoplasm</keyword>
<dbReference type="Gene3D" id="1.10.8.750">
    <property type="entry name" value="Phosphoribosylformylglycinamidine synthase, linker domain"/>
    <property type="match status" value="1"/>
</dbReference>
<dbReference type="GO" id="GO:0006189">
    <property type="term" value="P:'de novo' IMP biosynthetic process"/>
    <property type="evidence" value="ECO:0007669"/>
    <property type="project" value="UniProtKB-UniRule"/>
</dbReference>
<dbReference type="PANTHER" id="PTHR43555">
    <property type="entry name" value="PHOSPHORIBOSYLFORMYLGLYCINAMIDINE SYNTHASE SUBUNIT PURL"/>
    <property type="match status" value="1"/>
</dbReference>
<feature type="binding site" evidence="8">
    <location>
        <position position="470"/>
    </location>
    <ligand>
        <name>substrate</name>
    </ligand>
</feature>
<reference evidence="12 13" key="1">
    <citation type="journal article" date="2015" name="Nature">
        <title>rRNA introns, odd ribosomes, and small enigmatic genomes across a large radiation of phyla.</title>
        <authorList>
            <person name="Brown C.T."/>
            <person name="Hug L.A."/>
            <person name="Thomas B.C."/>
            <person name="Sharon I."/>
            <person name="Castelle C.J."/>
            <person name="Singh A."/>
            <person name="Wilkins M.J."/>
            <person name="Williams K.H."/>
            <person name="Banfield J.F."/>
        </authorList>
    </citation>
    <scope>NUCLEOTIDE SEQUENCE [LARGE SCALE GENOMIC DNA]</scope>
</reference>